<sequence>MPEYLQDQILGVNKLPPYVRLAFLPAAKRMKRVDTYGLVPASRAPQFTSLPGYAWHEECSILGHAGVQEPLAHVARFCAGMSDDEPVDPASPVE</sequence>
<comment type="caution">
    <text evidence="1">The sequence shown here is derived from an EMBL/GenBank/DDBJ whole genome shotgun (WGS) entry which is preliminary data.</text>
</comment>
<evidence type="ECO:0000313" key="1">
    <source>
        <dbReference type="EMBL" id="MBP2397414.1"/>
    </source>
</evidence>
<protein>
    <submittedName>
        <fullName evidence="1">Uncharacterized protein</fullName>
    </submittedName>
</protein>
<name>A0ABS4XLN3_GLUPR</name>
<accession>A0ABS4XLN3</accession>
<proteinExistence type="predicted"/>
<gene>
    <name evidence="1" type="ORF">JOF39_000495</name>
</gene>
<evidence type="ECO:0000313" key="2">
    <source>
        <dbReference type="Proteomes" id="UP001195422"/>
    </source>
</evidence>
<dbReference type="Proteomes" id="UP001195422">
    <property type="component" value="Unassembled WGS sequence"/>
</dbReference>
<dbReference type="EMBL" id="JAGIOJ010000001">
    <property type="protein sequence ID" value="MBP2397414.1"/>
    <property type="molecule type" value="Genomic_DNA"/>
</dbReference>
<reference evidence="1 2" key="1">
    <citation type="submission" date="2021-03" db="EMBL/GenBank/DDBJ databases">
        <title>Sequencing the genomes of 1000 actinobacteria strains.</title>
        <authorList>
            <person name="Klenk H.-P."/>
        </authorList>
    </citation>
    <scope>NUCLEOTIDE SEQUENCE [LARGE SCALE GENOMIC DNA]</scope>
    <source>
        <strain evidence="1 2">DSM 20168</strain>
    </source>
</reference>
<dbReference type="RefSeq" id="WP_188947204.1">
    <property type="nucleotide sequence ID" value="NZ_BMPH01000002.1"/>
</dbReference>
<keyword evidence="2" id="KW-1185">Reference proteome</keyword>
<organism evidence="1 2">
    <name type="scientific">Glutamicibacter protophormiae</name>
    <name type="common">Brevibacterium protophormiae</name>
    <dbReference type="NCBI Taxonomy" id="37930"/>
    <lineage>
        <taxon>Bacteria</taxon>
        <taxon>Bacillati</taxon>
        <taxon>Actinomycetota</taxon>
        <taxon>Actinomycetes</taxon>
        <taxon>Micrococcales</taxon>
        <taxon>Micrococcaceae</taxon>
        <taxon>Glutamicibacter</taxon>
    </lineage>
</organism>